<comment type="caution">
    <text evidence="1">The sequence shown here is derived from an EMBL/GenBank/DDBJ whole genome shotgun (WGS) entry which is preliminary data.</text>
</comment>
<feature type="non-terminal residue" evidence="1">
    <location>
        <position position="1"/>
    </location>
</feature>
<evidence type="ECO:0000313" key="2">
    <source>
        <dbReference type="Proteomes" id="UP000789525"/>
    </source>
</evidence>
<sequence>DASTDNGRRRTPPKAKCSVLQLEHENSGVDYVLSAKAINPSPIDGSGVYVGSLLQSITKRLALGVETYYQRAPDGGDLAATYSFKYTGGPTTPEIIKEGSMAGPPGSMVAPSDQWIATCQFQAIGLLQASYWHKLSPQVEVAADLQVIAAPMKRDAVATVGAKWDLRMASFRAQFDSTGKVSAMLEQRFAPNFSFLMTGEIDHFKAGLPNLTPSALHPLSARPPGSHPIPNFILPRPLSGIKTIPPTNAPFARESTLESPEQRGARTGTFKSSRTFVLENVVIRTGASFLTRETHFKAEPCGSYQEALQSRASLKISLKKRTCRLEGHCLCGAMEELSTQTFVFDKPNIPKYEREEPTEISTYENNEGHMSPIPGLDDLFWEHMYSVERYALSQEEYEAEFSAWLRSYLFSDSITTEIATEVPISYVTHAEAEDPPHLPDSHLFNPASPPIMTNIEHNTKSHLCKICSKAFHRVTGAKGCENRHRRVKPYACTKKCGDKNWYGRVSLLTRTDTDDTARGHLQRPRNGADTIVRWKQRRSVREAYFKAEPRWPS</sequence>
<protein>
    <submittedName>
        <fullName evidence="1">5987_t:CDS:1</fullName>
    </submittedName>
</protein>
<dbReference type="EMBL" id="CAJVPT010016646">
    <property type="protein sequence ID" value="CAG8620451.1"/>
    <property type="molecule type" value="Genomic_DNA"/>
</dbReference>
<reference evidence="1" key="1">
    <citation type="submission" date="2021-06" db="EMBL/GenBank/DDBJ databases">
        <authorList>
            <person name="Kallberg Y."/>
            <person name="Tangrot J."/>
            <person name="Rosling A."/>
        </authorList>
    </citation>
    <scope>NUCLEOTIDE SEQUENCE</scope>
    <source>
        <strain evidence="1">CL356</strain>
    </source>
</reference>
<keyword evidence="2" id="KW-1185">Reference proteome</keyword>
<dbReference type="Proteomes" id="UP000789525">
    <property type="component" value="Unassembled WGS sequence"/>
</dbReference>
<organism evidence="1 2">
    <name type="scientific">Acaulospora colombiana</name>
    <dbReference type="NCBI Taxonomy" id="27376"/>
    <lineage>
        <taxon>Eukaryota</taxon>
        <taxon>Fungi</taxon>
        <taxon>Fungi incertae sedis</taxon>
        <taxon>Mucoromycota</taxon>
        <taxon>Glomeromycotina</taxon>
        <taxon>Glomeromycetes</taxon>
        <taxon>Diversisporales</taxon>
        <taxon>Acaulosporaceae</taxon>
        <taxon>Acaulospora</taxon>
    </lineage>
</organism>
<name>A0ACA9MYB0_9GLOM</name>
<gene>
    <name evidence="1" type="ORF">ACOLOM_LOCUS7308</name>
</gene>
<evidence type="ECO:0000313" key="1">
    <source>
        <dbReference type="EMBL" id="CAG8620451.1"/>
    </source>
</evidence>
<accession>A0ACA9MYB0</accession>
<proteinExistence type="predicted"/>